<evidence type="ECO:0000256" key="1">
    <source>
        <dbReference type="SAM" id="SignalP"/>
    </source>
</evidence>
<dbReference type="Proteomes" id="UP001344447">
    <property type="component" value="Unassembled WGS sequence"/>
</dbReference>
<gene>
    <name evidence="2" type="ORF">RB653_003707</name>
</gene>
<name>A0AAN7YRU2_9MYCE</name>
<evidence type="ECO:0000313" key="3">
    <source>
        <dbReference type="Proteomes" id="UP001344447"/>
    </source>
</evidence>
<organism evidence="2 3">
    <name type="scientific">Dictyostelium firmibasis</name>
    <dbReference type="NCBI Taxonomy" id="79012"/>
    <lineage>
        <taxon>Eukaryota</taxon>
        <taxon>Amoebozoa</taxon>
        <taxon>Evosea</taxon>
        <taxon>Eumycetozoa</taxon>
        <taxon>Dictyostelia</taxon>
        <taxon>Dictyosteliales</taxon>
        <taxon>Dictyosteliaceae</taxon>
        <taxon>Dictyostelium</taxon>
    </lineage>
</organism>
<dbReference type="AlphaFoldDB" id="A0AAN7YRU2"/>
<reference evidence="2 3" key="1">
    <citation type="submission" date="2023-11" db="EMBL/GenBank/DDBJ databases">
        <title>Dfirmibasis_genome.</title>
        <authorList>
            <person name="Edelbroek B."/>
            <person name="Kjellin J."/>
            <person name="Jerlstrom-Hultqvist J."/>
            <person name="Soderbom F."/>
        </authorList>
    </citation>
    <scope>NUCLEOTIDE SEQUENCE [LARGE SCALE GENOMIC DNA]</scope>
    <source>
        <strain evidence="2 3">TNS-C-14</strain>
    </source>
</reference>
<evidence type="ECO:0000313" key="2">
    <source>
        <dbReference type="EMBL" id="KAK5582124.1"/>
    </source>
</evidence>
<protein>
    <submittedName>
        <fullName evidence="2">Uncharacterized protein</fullName>
    </submittedName>
</protein>
<comment type="caution">
    <text evidence="2">The sequence shown here is derived from an EMBL/GenBank/DDBJ whole genome shotgun (WGS) entry which is preliminary data.</text>
</comment>
<proteinExistence type="predicted"/>
<keyword evidence="3" id="KW-1185">Reference proteome</keyword>
<feature type="chain" id="PRO_5042879231" evidence="1">
    <location>
        <begin position="18"/>
        <end position="48"/>
    </location>
</feature>
<sequence length="48" mass="5394">MVLVLVVGIALLPKSQLISSIVISFSNLSFFLDQWLLSNSNLYFKSFT</sequence>
<dbReference type="EMBL" id="JAVFKY010000001">
    <property type="protein sequence ID" value="KAK5582124.1"/>
    <property type="molecule type" value="Genomic_DNA"/>
</dbReference>
<feature type="signal peptide" evidence="1">
    <location>
        <begin position="1"/>
        <end position="17"/>
    </location>
</feature>
<keyword evidence="1" id="KW-0732">Signal</keyword>
<accession>A0AAN7YRU2</accession>